<evidence type="ECO:0000256" key="3">
    <source>
        <dbReference type="SAM" id="MobiDB-lite"/>
    </source>
</evidence>
<dbReference type="GO" id="GO:0090575">
    <property type="term" value="C:RNA polymerase II transcription regulator complex"/>
    <property type="evidence" value="ECO:0007669"/>
    <property type="project" value="TreeGrafter"/>
</dbReference>
<dbReference type="SMART" id="SM00338">
    <property type="entry name" value="BRLZ"/>
    <property type="match status" value="1"/>
</dbReference>
<feature type="compositionally biased region" description="Low complexity" evidence="3">
    <location>
        <begin position="33"/>
        <end position="43"/>
    </location>
</feature>
<dbReference type="InterPro" id="IPR050936">
    <property type="entry name" value="AP-1-like"/>
</dbReference>
<dbReference type="SUPFAM" id="SSF57959">
    <property type="entry name" value="Leucine zipper domain"/>
    <property type="match status" value="1"/>
</dbReference>
<keyword evidence="2" id="KW-0539">Nucleus</keyword>
<comment type="caution">
    <text evidence="5">The sequence shown here is derived from an EMBL/GenBank/DDBJ whole genome shotgun (WGS) entry which is preliminary data.</text>
</comment>
<dbReference type="GO" id="GO:0000976">
    <property type="term" value="F:transcription cis-regulatory region binding"/>
    <property type="evidence" value="ECO:0007669"/>
    <property type="project" value="InterPro"/>
</dbReference>
<dbReference type="CDD" id="cd14688">
    <property type="entry name" value="bZIP_YAP"/>
    <property type="match status" value="1"/>
</dbReference>
<proteinExistence type="predicted"/>
<dbReference type="GO" id="GO:0001228">
    <property type="term" value="F:DNA-binding transcription activator activity, RNA polymerase II-specific"/>
    <property type="evidence" value="ECO:0007669"/>
    <property type="project" value="TreeGrafter"/>
</dbReference>
<keyword evidence="6" id="KW-1185">Reference proteome</keyword>
<evidence type="ECO:0000313" key="5">
    <source>
        <dbReference type="EMBL" id="KAF7726720.1"/>
    </source>
</evidence>
<reference evidence="5" key="1">
    <citation type="submission" date="2020-01" db="EMBL/GenBank/DDBJ databases">
        <title>Genome Sequencing of Three Apophysomyces-Like Fungal Strains Confirms a Novel Fungal Genus in the Mucoromycota with divergent Burkholderia-like Endosymbiotic Bacteria.</title>
        <authorList>
            <person name="Stajich J.E."/>
            <person name="Macias A.M."/>
            <person name="Carter-House D."/>
            <person name="Lovett B."/>
            <person name="Kasson L.R."/>
            <person name="Berry K."/>
            <person name="Grigoriev I."/>
            <person name="Chang Y."/>
            <person name="Spatafora J."/>
            <person name="Kasson M.T."/>
        </authorList>
    </citation>
    <scope>NUCLEOTIDE SEQUENCE</scope>
    <source>
        <strain evidence="5">NRRL A-21654</strain>
    </source>
</reference>
<feature type="region of interest" description="Disordered" evidence="3">
    <location>
        <begin position="1"/>
        <end position="48"/>
    </location>
</feature>
<organism evidence="5 6">
    <name type="scientific">Apophysomyces ossiformis</name>
    <dbReference type="NCBI Taxonomy" id="679940"/>
    <lineage>
        <taxon>Eukaryota</taxon>
        <taxon>Fungi</taxon>
        <taxon>Fungi incertae sedis</taxon>
        <taxon>Mucoromycota</taxon>
        <taxon>Mucoromycotina</taxon>
        <taxon>Mucoromycetes</taxon>
        <taxon>Mucorales</taxon>
        <taxon>Mucorineae</taxon>
        <taxon>Mucoraceae</taxon>
        <taxon>Apophysomyces</taxon>
    </lineage>
</organism>
<feature type="region of interest" description="Disordered" evidence="3">
    <location>
        <begin position="92"/>
        <end position="242"/>
    </location>
</feature>
<gene>
    <name evidence="5" type="ORF">EC973_008494</name>
</gene>
<feature type="compositionally biased region" description="Low complexity" evidence="3">
    <location>
        <begin position="218"/>
        <end position="231"/>
    </location>
</feature>
<evidence type="ECO:0000256" key="2">
    <source>
        <dbReference type="ARBA" id="ARBA00023242"/>
    </source>
</evidence>
<dbReference type="EMBL" id="JABAYA010000073">
    <property type="protein sequence ID" value="KAF7726720.1"/>
    <property type="molecule type" value="Genomic_DNA"/>
</dbReference>
<dbReference type="PANTHER" id="PTHR40621">
    <property type="entry name" value="TRANSCRIPTION FACTOR KAPC-RELATED"/>
    <property type="match status" value="1"/>
</dbReference>
<sequence length="323" mass="36015">MSYSHSPIAAQPLAPSFRPSQPKSTRPVIPSKRAAQNRAAQKAFRQRRDQYVKDLESKAKEMDRWKEEIDQLRIENKQLRETVASLEKKIADLTGESISTKPASSSSPSTTHSAPPRSSPSSETDHASTSFSPIPLRAPHILPSEPPVDHQHQQAQQTPSQQQKPSTPQRPSVATPTPVKMDSMPYEPIHLTQITSPIADTPEKPTQQQQQEEHEQSELQIQQQQQVQTRQPPAPDLWHPSLELDFEFDPFFKDDFTNSTGPSEDQLDFISANSGQVLDDLFAMLQSRQRPQIPMQPGIGFLSLGDPGPTSTFDMTSSASEQS</sequence>
<evidence type="ECO:0000313" key="6">
    <source>
        <dbReference type="Proteomes" id="UP000605846"/>
    </source>
</evidence>
<feature type="compositionally biased region" description="Low complexity" evidence="3">
    <location>
        <begin position="97"/>
        <end position="122"/>
    </location>
</feature>
<name>A0A8H7BNA5_9FUNG</name>
<dbReference type="OrthoDB" id="2593073at2759"/>
<feature type="region of interest" description="Disordered" evidence="3">
    <location>
        <begin position="293"/>
        <end position="323"/>
    </location>
</feature>
<dbReference type="InterPro" id="IPR004827">
    <property type="entry name" value="bZIP"/>
</dbReference>
<dbReference type="Pfam" id="PF00170">
    <property type="entry name" value="bZIP_1"/>
    <property type="match status" value="1"/>
</dbReference>
<evidence type="ECO:0000259" key="4">
    <source>
        <dbReference type="PROSITE" id="PS00036"/>
    </source>
</evidence>
<feature type="domain" description="BZIP" evidence="4">
    <location>
        <begin position="32"/>
        <end position="47"/>
    </location>
</feature>
<accession>A0A8H7BNA5</accession>
<dbReference type="Proteomes" id="UP000605846">
    <property type="component" value="Unassembled WGS sequence"/>
</dbReference>
<dbReference type="Gene3D" id="1.20.5.170">
    <property type="match status" value="1"/>
</dbReference>
<dbReference type="PANTHER" id="PTHR40621:SF6">
    <property type="entry name" value="AP-1-LIKE TRANSCRIPTION FACTOR YAP1-RELATED"/>
    <property type="match status" value="1"/>
</dbReference>
<protein>
    <recommendedName>
        <fullName evidence="4">BZIP domain-containing protein</fullName>
    </recommendedName>
</protein>
<feature type="compositionally biased region" description="Polar residues" evidence="3">
    <location>
        <begin position="309"/>
        <end position="323"/>
    </location>
</feature>
<dbReference type="AlphaFoldDB" id="A0A8H7BNA5"/>
<feature type="compositionally biased region" description="Low complexity" evidence="3">
    <location>
        <begin position="153"/>
        <end position="171"/>
    </location>
</feature>
<comment type="subcellular location">
    <subcellularLocation>
        <location evidence="1">Nucleus</location>
    </subcellularLocation>
</comment>
<evidence type="ECO:0000256" key="1">
    <source>
        <dbReference type="ARBA" id="ARBA00004123"/>
    </source>
</evidence>
<dbReference type="PROSITE" id="PS00036">
    <property type="entry name" value="BZIP_BASIC"/>
    <property type="match status" value="1"/>
</dbReference>
<dbReference type="InterPro" id="IPR046347">
    <property type="entry name" value="bZIP_sf"/>
</dbReference>